<organism evidence="3">
    <name type="scientific">Dissoconium aciculare CBS 342.82</name>
    <dbReference type="NCBI Taxonomy" id="1314786"/>
    <lineage>
        <taxon>Eukaryota</taxon>
        <taxon>Fungi</taxon>
        <taxon>Dikarya</taxon>
        <taxon>Ascomycota</taxon>
        <taxon>Pezizomycotina</taxon>
        <taxon>Dothideomycetes</taxon>
        <taxon>Dothideomycetidae</taxon>
        <taxon>Mycosphaerellales</taxon>
        <taxon>Dissoconiaceae</taxon>
        <taxon>Dissoconium</taxon>
    </lineage>
</organism>
<evidence type="ECO:0000313" key="3">
    <source>
        <dbReference type="RefSeq" id="XP_033464802.1"/>
    </source>
</evidence>
<evidence type="ECO:0000313" key="2">
    <source>
        <dbReference type="Proteomes" id="UP000504637"/>
    </source>
</evidence>
<sequence>MARANSRAWSGCNGSSLSCERQSPRLTHEEGTSKGYTALKIAQSCVRGECTVYGNLHRIEFAPLVKTCSDIVPKVTNDLKR</sequence>
<protein>
    <submittedName>
        <fullName evidence="3">Uncharacterized protein</fullName>
    </submittedName>
</protein>
<dbReference type="Proteomes" id="UP000504637">
    <property type="component" value="Unplaced"/>
</dbReference>
<reference evidence="3" key="3">
    <citation type="submission" date="2025-08" db="UniProtKB">
        <authorList>
            <consortium name="RefSeq"/>
        </authorList>
    </citation>
    <scope>IDENTIFICATION</scope>
    <source>
        <strain evidence="3">CBS 342.82</strain>
    </source>
</reference>
<dbReference type="RefSeq" id="XP_033464802.1">
    <property type="nucleotide sequence ID" value="XM_033603793.1"/>
</dbReference>
<reference evidence="3" key="1">
    <citation type="submission" date="2020-01" db="EMBL/GenBank/DDBJ databases">
        <authorList>
            <consortium name="DOE Joint Genome Institute"/>
            <person name="Haridas S."/>
            <person name="Albert R."/>
            <person name="Binder M."/>
            <person name="Bloem J."/>
            <person name="Labutti K."/>
            <person name="Salamov A."/>
            <person name="Andreopoulos B."/>
            <person name="Baker S.E."/>
            <person name="Barry K."/>
            <person name="Bills G."/>
            <person name="Bluhm B.H."/>
            <person name="Cannon C."/>
            <person name="Castanera R."/>
            <person name="Culley D.E."/>
            <person name="Daum C."/>
            <person name="Ezra D."/>
            <person name="Gonzalez J.B."/>
            <person name="Henrissat B."/>
            <person name="Kuo A."/>
            <person name="Liang C."/>
            <person name="Lipzen A."/>
            <person name="Lutzoni F."/>
            <person name="Magnuson J."/>
            <person name="Mondo S."/>
            <person name="Nolan M."/>
            <person name="Ohm R."/>
            <person name="Pangilinan J."/>
            <person name="Park H.-J."/>
            <person name="Ramirez L."/>
            <person name="Alfaro M."/>
            <person name="Sun H."/>
            <person name="Tritt A."/>
            <person name="Yoshinaga Y."/>
            <person name="Zwiers L.-H."/>
            <person name="Turgeon B.G."/>
            <person name="Goodwin S.B."/>
            <person name="Spatafora J.W."/>
            <person name="Crous P.W."/>
            <person name="Grigoriev I.V."/>
        </authorList>
    </citation>
    <scope>NUCLEOTIDE SEQUENCE</scope>
    <source>
        <strain evidence="3">CBS 342.82</strain>
    </source>
</reference>
<keyword evidence="2" id="KW-1185">Reference proteome</keyword>
<evidence type="ECO:0000256" key="1">
    <source>
        <dbReference type="SAM" id="MobiDB-lite"/>
    </source>
</evidence>
<dbReference type="PROSITE" id="PS51257">
    <property type="entry name" value="PROKAR_LIPOPROTEIN"/>
    <property type="match status" value="1"/>
</dbReference>
<feature type="region of interest" description="Disordered" evidence="1">
    <location>
        <begin position="1"/>
        <end position="30"/>
    </location>
</feature>
<dbReference type="AlphaFoldDB" id="A0A6J3MIL4"/>
<dbReference type="GeneID" id="54361593"/>
<feature type="compositionally biased region" description="Polar residues" evidence="1">
    <location>
        <begin position="12"/>
        <end position="21"/>
    </location>
</feature>
<accession>A0A6J3MIL4</accession>
<proteinExistence type="predicted"/>
<name>A0A6J3MIL4_9PEZI</name>
<gene>
    <name evidence="3" type="ORF">K489DRAFT_375914</name>
</gene>
<reference evidence="3" key="2">
    <citation type="submission" date="2020-04" db="EMBL/GenBank/DDBJ databases">
        <authorList>
            <consortium name="NCBI Genome Project"/>
        </authorList>
    </citation>
    <scope>NUCLEOTIDE SEQUENCE</scope>
    <source>
        <strain evidence="3">CBS 342.82</strain>
    </source>
</reference>